<protein>
    <submittedName>
        <fullName evidence="2">Alpha/beta hydrolase</fullName>
    </submittedName>
</protein>
<evidence type="ECO:0000313" key="2">
    <source>
        <dbReference type="EMBL" id="TLS49662.1"/>
    </source>
</evidence>
<dbReference type="PANTHER" id="PTHR11614">
    <property type="entry name" value="PHOSPHOLIPASE-RELATED"/>
    <property type="match status" value="1"/>
</dbReference>
<accession>A0A5R9G021</accession>
<keyword evidence="2" id="KW-0378">Hydrolase</keyword>
<dbReference type="EMBL" id="VCIW01000019">
    <property type="protein sequence ID" value="TLS49662.1"/>
    <property type="molecule type" value="Genomic_DNA"/>
</dbReference>
<comment type="caution">
    <text evidence="2">The sequence shown here is derived from an EMBL/GenBank/DDBJ whole genome shotgun (WGS) entry which is preliminary data.</text>
</comment>
<dbReference type="InterPro" id="IPR051044">
    <property type="entry name" value="MAG_DAG_Lipase"/>
</dbReference>
<sequence>MEAIRMYRRRIAMAGERYRKDWPTSTETPAKATVVLVHGQGEHSGRYAHVAAALNAAGYDVVSGDLPGHGRSGGLRGHIDRFDEFVDVVSSWIEDARSRRPDMPVFLLGHSVGGLVAARLLQTSPLVGALSGVVLTSPAFRLRFPIPPWKEALGRRLDGVLPRLRMPSGLKQQRVTRSEDVLLATAADPLMVYVASVRFYNELLRAQTAALAEAEAIALPLLLLHGGADEIIAPEPSLDFGRRVASTDKDVRLLPGLHHEIMNEPERDDVLRDIVGWLDRHAGAAET</sequence>
<dbReference type="InterPro" id="IPR000073">
    <property type="entry name" value="AB_hydrolase_1"/>
</dbReference>
<dbReference type="Pfam" id="PF12146">
    <property type="entry name" value="Hydrolase_4"/>
    <property type="match status" value="1"/>
</dbReference>
<dbReference type="SUPFAM" id="SSF53474">
    <property type="entry name" value="alpha/beta-Hydrolases"/>
    <property type="match status" value="1"/>
</dbReference>
<name>A0A5R9G021_9BACL</name>
<reference evidence="2 3" key="1">
    <citation type="submission" date="2019-05" db="EMBL/GenBank/DDBJ databases">
        <authorList>
            <person name="Narsing Rao M.P."/>
            <person name="Li W.J."/>
        </authorList>
    </citation>
    <scope>NUCLEOTIDE SEQUENCE [LARGE SCALE GENOMIC DNA]</scope>
    <source>
        <strain evidence="2 3">SYSU_K30003</strain>
    </source>
</reference>
<keyword evidence="3" id="KW-1185">Reference proteome</keyword>
<dbReference type="GO" id="GO:0016787">
    <property type="term" value="F:hydrolase activity"/>
    <property type="evidence" value="ECO:0007669"/>
    <property type="project" value="UniProtKB-KW"/>
</dbReference>
<dbReference type="InterPro" id="IPR029058">
    <property type="entry name" value="AB_hydrolase_fold"/>
</dbReference>
<gene>
    <name evidence="2" type="ORF">FE782_23605</name>
</gene>
<dbReference type="InterPro" id="IPR022742">
    <property type="entry name" value="Hydrolase_4"/>
</dbReference>
<dbReference type="AlphaFoldDB" id="A0A5R9G021"/>
<feature type="domain" description="Serine aminopeptidase S33" evidence="1">
    <location>
        <begin position="29"/>
        <end position="266"/>
    </location>
</feature>
<dbReference type="Proteomes" id="UP000309676">
    <property type="component" value="Unassembled WGS sequence"/>
</dbReference>
<organism evidence="2 3">
    <name type="scientific">Paenibacillus antri</name>
    <dbReference type="NCBI Taxonomy" id="2582848"/>
    <lineage>
        <taxon>Bacteria</taxon>
        <taxon>Bacillati</taxon>
        <taxon>Bacillota</taxon>
        <taxon>Bacilli</taxon>
        <taxon>Bacillales</taxon>
        <taxon>Paenibacillaceae</taxon>
        <taxon>Paenibacillus</taxon>
    </lineage>
</organism>
<evidence type="ECO:0000259" key="1">
    <source>
        <dbReference type="Pfam" id="PF12146"/>
    </source>
</evidence>
<dbReference type="PRINTS" id="PR00111">
    <property type="entry name" value="ABHYDROLASE"/>
</dbReference>
<evidence type="ECO:0000313" key="3">
    <source>
        <dbReference type="Proteomes" id="UP000309676"/>
    </source>
</evidence>
<proteinExistence type="predicted"/>
<dbReference type="Gene3D" id="3.40.50.1820">
    <property type="entry name" value="alpha/beta hydrolase"/>
    <property type="match status" value="1"/>
</dbReference>